<protein>
    <submittedName>
        <fullName evidence="1">Uncharacterized protein</fullName>
    </submittedName>
</protein>
<sequence>MLIPKMLRKSGVLVFDILDKKAGSLRAEDEDQDQISIDADSPLFSEYGDEFDLNYEVQYNYDETRDLFIASVNLHIEAQSGATEIKENIDMGAFSIDKIITQLEDIGFDVAAFAFSTSTSDPVRKRTPDETEAVIVARKC</sequence>
<proteinExistence type="predicted"/>
<accession>A0A975GLX4</accession>
<dbReference type="Proteomes" id="UP000663722">
    <property type="component" value="Chromosome"/>
</dbReference>
<dbReference type="RefSeq" id="WP_207681998.1">
    <property type="nucleotide sequence ID" value="NZ_CP061800.1"/>
</dbReference>
<evidence type="ECO:0000313" key="2">
    <source>
        <dbReference type="Proteomes" id="UP000663722"/>
    </source>
</evidence>
<dbReference type="KEGG" id="dmm:dnm_023270"/>
<dbReference type="AlphaFoldDB" id="A0A975GLX4"/>
<organism evidence="1 2">
    <name type="scientific">Desulfonema magnum</name>
    <dbReference type="NCBI Taxonomy" id="45655"/>
    <lineage>
        <taxon>Bacteria</taxon>
        <taxon>Pseudomonadati</taxon>
        <taxon>Thermodesulfobacteriota</taxon>
        <taxon>Desulfobacteria</taxon>
        <taxon>Desulfobacterales</taxon>
        <taxon>Desulfococcaceae</taxon>
        <taxon>Desulfonema</taxon>
    </lineage>
</organism>
<reference evidence="1" key="1">
    <citation type="journal article" date="2021" name="Microb. Physiol.">
        <title>Proteogenomic Insights into the Physiology of Marine, Sulfate-Reducing, Filamentous Desulfonema limicola and Desulfonema magnum.</title>
        <authorList>
            <person name="Schnaars V."/>
            <person name="Wohlbrand L."/>
            <person name="Scheve S."/>
            <person name="Hinrichs C."/>
            <person name="Reinhardt R."/>
            <person name="Rabus R."/>
        </authorList>
    </citation>
    <scope>NUCLEOTIDE SEQUENCE</scope>
    <source>
        <strain evidence="1">4be13</strain>
    </source>
</reference>
<gene>
    <name evidence="1" type="ORF">dnm_023270</name>
</gene>
<name>A0A975GLX4_9BACT</name>
<keyword evidence="2" id="KW-1185">Reference proteome</keyword>
<dbReference type="EMBL" id="CP061800">
    <property type="protein sequence ID" value="QTA86306.1"/>
    <property type="molecule type" value="Genomic_DNA"/>
</dbReference>
<evidence type="ECO:0000313" key="1">
    <source>
        <dbReference type="EMBL" id="QTA86306.1"/>
    </source>
</evidence>